<dbReference type="InterPro" id="IPR007553">
    <property type="entry name" value="2-thiour_desulf"/>
</dbReference>
<accession>A0A220MBK2</accession>
<protein>
    <submittedName>
        <fullName evidence="1">Uncharacterized protein</fullName>
    </submittedName>
</protein>
<dbReference type="EMBL" id="CP018145">
    <property type="protein sequence ID" value="ASJ52364.1"/>
    <property type="molecule type" value="Genomic_DNA"/>
</dbReference>
<dbReference type="PANTHER" id="PTHR30087:SF1">
    <property type="entry name" value="HYPOTHETICAL CYTOSOLIC PROTEIN"/>
    <property type="match status" value="1"/>
</dbReference>
<evidence type="ECO:0000313" key="2">
    <source>
        <dbReference type="Proteomes" id="UP000197781"/>
    </source>
</evidence>
<dbReference type="AlphaFoldDB" id="A0A220MBK2"/>
<dbReference type="RefSeq" id="WP_088906280.1">
    <property type="nucleotide sequence ID" value="NZ_CP018145.1"/>
</dbReference>
<gene>
    <name evidence="1" type="ORF">BP422_01695</name>
</gene>
<dbReference type="Proteomes" id="UP000197781">
    <property type="component" value="Chromosome"/>
</dbReference>
<dbReference type="Pfam" id="PF04463">
    <property type="entry name" value="2-thiour_desulf"/>
    <property type="match status" value="1"/>
</dbReference>
<proteinExistence type="predicted"/>
<sequence>MKMISACLIGCECRYDQKSCLDQELEQLLREGKAIPVCPEQLGGLPTPRPPAEIIGGTGEDVLDGKARIIDDTGRDVTEEFLMGANQALKLAKTVGATSAILKENSPSCGSSFVYDGSFSGKKVPGVGLTAALFRRNGIEVTSEAKASNE</sequence>
<reference evidence="1 2" key="1">
    <citation type="submission" date="2016-11" db="EMBL/GenBank/DDBJ databases">
        <authorList>
            <person name="Jaros S."/>
            <person name="Januszkiewicz K."/>
            <person name="Wedrychowicz H."/>
        </authorList>
    </citation>
    <scope>NUCLEOTIDE SEQUENCE [LARGE SCALE GENOMIC DNA]</scope>
    <source>
        <strain evidence="1 2">NF2</strain>
    </source>
</reference>
<dbReference type="KEGG" id="bfm:BP422_01695"/>
<dbReference type="PANTHER" id="PTHR30087">
    <property type="entry name" value="INNER MEMBRANE PROTEIN"/>
    <property type="match status" value="1"/>
</dbReference>
<organism evidence="1 2">
    <name type="scientific">Brevibacillus formosus</name>
    <dbReference type="NCBI Taxonomy" id="54913"/>
    <lineage>
        <taxon>Bacteria</taxon>
        <taxon>Bacillati</taxon>
        <taxon>Bacillota</taxon>
        <taxon>Bacilli</taxon>
        <taxon>Bacillales</taxon>
        <taxon>Paenibacillaceae</taxon>
        <taxon>Brevibacillus</taxon>
    </lineage>
</organism>
<name>A0A220MBK2_9BACL</name>
<evidence type="ECO:0000313" key="1">
    <source>
        <dbReference type="EMBL" id="ASJ52364.1"/>
    </source>
</evidence>